<gene>
    <name evidence="5" type="ORF">J7S33_30305</name>
</gene>
<evidence type="ECO:0000256" key="2">
    <source>
        <dbReference type="ARBA" id="ARBA00022777"/>
    </source>
</evidence>
<dbReference type="Pfam" id="PF02518">
    <property type="entry name" value="HATPase_c"/>
    <property type="match status" value="1"/>
</dbReference>
<dbReference type="InterPro" id="IPR003594">
    <property type="entry name" value="HATPase_dom"/>
</dbReference>
<dbReference type="EMBL" id="CP072788">
    <property type="protein sequence ID" value="QTR03197.1"/>
    <property type="molecule type" value="Genomic_DNA"/>
</dbReference>
<dbReference type="Proteomes" id="UP000671828">
    <property type="component" value="Chromosome"/>
</dbReference>
<keyword evidence="3" id="KW-0902">Two-component regulatory system</keyword>
<organism evidence="5 6">
    <name type="scientific">Saccharothrix algeriensis</name>
    <dbReference type="NCBI Taxonomy" id="173560"/>
    <lineage>
        <taxon>Bacteria</taxon>
        <taxon>Bacillati</taxon>
        <taxon>Actinomycetota</taxon>
        <taxon>Actinomycetes</taxon>
        <taxon>Pseudonocardiales</taxon>
        <taxon>Pseudonocardiaceae</taxon>
        <taxon>Saccharothrix</taxon>
    </lineage>
</organism>
<keyword evidence="5" id="KW-0547">Nucleotide-binding</keyword>
<feature type="domain" description="Histidine kinase/HSP90-like ATPase" evidence="4">
    <location>
        <begin position="280"/>
        <end position="368"/>
    </location>
</feature>
<protein>
    <submittedName>
        <fullName evidence="5">ATP-binding protein</fullName>
    </submittedName>
</protein>
<keyword evidence="1" id="KW-0808">Transferase</keyword>
<dbReference type="AlphaFoldDB" id="A0A8T8HXR0"/>
<dbReference type="GO" id="GO:0000160">
    <property type="term" value="P:phosphorelay signal transduction system"/>
    <property type="evidence" value="ECO:0007669"/>
    <property type="project" value="UniProtKB-KW"/>
</dbReference>
<dbReference type="InterPro" id="IPR036890">
    <property type="entry name" value="HATPase_C_sf"/>
</dbReference>
<keyword evidence="5" id="KW-0067">ATP-binding</keyword>
<evidence type="ECO:0000259" key="4">
    <source>
        <dbReference type="Pfam" id="PF02518"/>
    </source>
</evidence>
<sequence>MPSGSPGGRVEAEFRRATRRAAAPVRGVGLLLISAFGVLGVPDEALPTGLALLGLMLVGAAVDGWTGLSGRFAPLALVFAVLRAVAVCSVQQIGPLDQWALNVVTMTAITVQWEWPPRVAVPVTAVLLAVEVAAVDPGAAGAVVARVVLECSLARLAFVLMRTASRRVDVLRDRRAALERTEALALERHRREREYLALLHDTASATFLLVAVHGRETDPAQVACYAQRDLTVLTGAVGGPTAHDSDVDLTASLLAVVRRSPLEVRTRWHDVPLVPASVALALVRALREALTNVERHAGVGEAELSARGTGRGVLVVLDDAGRGFDPGEVPSLRRGIRGSVVERLAAVGGRALVTSSPGAGTSVRMVWPDG</sequence>
<dbReference type="PANTHER" id="PTHR24421">
    <property type="entry name" value="NITRATE/NITRITE SENSOR PROTEIN NARX-RELATED"/>
    <property type="match status" value="1"/>
</dbReference>
<accession>A0A8T8HXR0</accession>
<dbReference type="InterPro" id="IPR050482">
    <property type="entry name" value="Sensor_HK_TwoCompSys"/>
</dbReference>
<evidence type="ECO:0000313" key="5">
    <source>
        <dbReference type="EMBL" id="QTR03197.1"/>
    </source>
</evidence>
<dbReference type="GO" id="GO:0016301">
    <property type="term" value="F:kinase activity"/>
    <property type="evidence" value="ECO:0007669"/>
    <property type="project" value="UniProtKB-KW"/>
</dbReference>
<dbReference type="SUPFAM" id="SSF55874">
    <property type="entry name" value="ATPase domain of HSP90 chaperone/DNA topoisomerase II/histidine kinase"/>
    <property type="match status" value="1"/>
</dbReference>
<proteinExistence type="predicted"/>
<name>A0A8T8HXR0_9PSEU</name>
<keyword evidence="2" id="KW-0418">Kinase</keyword>
<evidence type="ECO:0000256" key="1">
    <source>
        <dbReference type="ARBA" id="ARBA00022679"/>
    </source>
</evidence>
<evidence type="ECO:0000313" key="6">
    <source>
        <dbReference type="Proteomes" id="UP000671828"/>
    </source>
</evidence>
<dbReference type="CDD" id="cd16917">
    <property type="entry name" value="HATPase_UhpB-NarQ-NarX-like"/>
    <property type="match status" value="1"/>
</dbReference>
<dbReference type="Gene3D" id="3.30.565.10">
    <property type="entry name" value="Histidine kinase-like ATPase, C-terminal domain"/>
    <property type="match status" value="1"/>
</dbReference>
<dbReference type="GO" id="GO:0005524">
    <property type="term" value="F:ATP binding"/>
    <property type="evidence" value="ECO:0007669"/>
    <property type="project" value="UniProtKB-KW"/>
</dbReference>
<reference evidence="5" key="1">
    <citation type="submission" date="2021-04" db="EMBL/GenBank/DDBJ databases">
        <title>Saccharothrix algeriensis WGS.</title>
        <authorList>
            <person name="Stuskova K."/>
            <person name="Hakalova E."/>
            <person name="Tebbal A.B."/>
            <person name="Eichmeier A."/>
        </authorList>
    </citation>
    <scope>NUCLEOTIDE SEQUENCE</scope>
    <source>
        <strain evidence="5">NRRL B-24137</strain>
    </source>
</reference>
<evidence type="ECO:0000256" key="3">
    <source>
        <dbReference type="ARBA" id="ARBA00023012"/>
    </source>
</evidence>